<feature type="signal peptide" evidence="5">
    <location>
        <begin position="1"/>
        <end position="22"/>
    </location>
</feature>
<name>A0ABM3N5N9_GALME</name>
<evidence type="ECO:0000256" key="3">
    <source>
        <dbReference type="ARBA" id="ARBA00022525"/>
    </source>
</evidence>
<evidence type="ECO:0000313" key="7">
    <source>
        <dbReference type="Proteomes" id="UP001652740"/>
    </source>
</evidence>
<reference evidence="8" key="1">
    <citation type="submission" date="2025-08" db="UniProtKB">
        <authorList>
            <consortium name="RefSeq"/>
        </authorList>
    </citation>
    <scope>IDENTIFICATION</scope>
    <source>
        <tissue evidence="8">Whole larvae</tissue>
    </source>
</reference>
<feature type="chain" id="PRO_5045199258" evidence="5">
    <location>
        <begin position="23"/>
        <end position="355"/>
    </location>
</feature>
<keyword evidence="3" id="KW-0964">Secreted</keyword>
<evidence type="ECO:0000256" key="2">
    <source>
        <dbReference type="ARBA" id="ARBA00010701"/>
    </source>
</evidence>
<sequence>MFTEFVIFSHLMTLLCSPLVDADVTGFISDCPGSEKPSIITKENLNYLSITVLGAKSNTKRMYSYYQMEQFAKDPNMDYTKKTMIYVGGWIDSAASPVALVFQNVYRNLGYNIWLVDTSRFTIMVYPRAARLIRTVGKHVGEMLYNLTQHNVGFNPKKIEMLGISLGAQTMSYIAKTYKALSGTKIGRLTGLDPAGPCFRNLGPEQRLDKSDADFVDVVSTNIDGLGMPGPIGHVNFYVNGGEHQLNDMAWAYCDLLCSHLKVLQIWYSAVNNPHSFIAMQCDSVQQAREINCYERQPLVTNVLGLKVNKTKQGIFFLATTYYYPYHMGKKGLKRKYDPNRSAARNMNLDDVLIL</sequence>
<dbReference type="PANTHER" id="PTHR11610">
    <property type="entry name" value="LIPASE"/>
    <property type="match status" value="1"/>
</dbReference>
<evidence type="ECO:0000256" key="1">
    <source>
        <dbReference type="ARBA" id="ARBA00004613"/>
    </source>
</evidence>
<dbReference type="RefSeq" id="XP_052758896.1">
    <property type="nucleotide sequence ID" value="XM_052902936.1"/>
</dbReference>
<dbReference type="GeneID" id="113518655"/>
<dbReference type="Gene3D" id="3.40.50.1820">
    <property type="entry name" value="alpha/beta hydrolase"/>
    <property type="match status" value="1"/>
</dbReference>
<dbReference type="PANTHER" id="PTHR11610:SF173">
    <property type="entry name" value="LIPASE DOMAIN-CONTAINING PROTEIN-RELATED"/>
    <property type="match status" value="1"/>
</dbReference>
<dbReference type="InterPro" id="IPR000734">
    <property type="entry name" value="TAG_lipase"/>
</dbReference>
<evidence type="ECO:0000313" key="8">
    <source>
        <dbReference type="RefSeq" id="XP_052758896.1"/>
    </source>
</evidence>
<dbReference type="Pfam" id="PF00151">
    <property type="entry name" value="Lipase"/>
    <property type="match status" value="1"/>
</dbReference>
<evidence type="ECO:0000259" key="6">
    <source>
        <dbReference type="Pfam" id="PF00151"/>
    </source>
</evidence>
<evidence type="ECO:0000256" key="5">
    <source>
        <dbReference type="SAM" id="SignalP"/>
    </source>
</evidence>
<organism evidence="7 8">
    <name type="scientific">Galleria mellonella</name>
    <name type="common">Greater wax moth</name>
    <dbReference type="NCBI Taxonomy" id="7137"/>
    <lineage>
        <taxon>Eukaryota</taxon>
        <taxon>Metazoa</taxon>
        <taxon>Ecdysozoa</taxon>
        <taxon>Arthropoda</taxon>
        <taxon>Hexapoda</taxon>
        <taxon>Insecta</taxon>
        <taxon>Pterygota</taxon>
        <taxon>Neoptera</taxon>
        <taxon>Endopterygota</taxon>
        <taxon>Lepidoptera</taxon>
        <taxon>Glossata</taxon>
        <taxon>Ditrysia</taxon>
        <taxon>Pyraloidea</taxon>
        <taxon>Pyralidae</taxon>
        <taxon>Galleriinae</taxon>
        <taxon>Galleria</taxon>
    </lineage>
</organism>
<dbReference type="InterPro" id="IPR013818">
    <property type="entry name" value="Lipase"/>
</dbReference>
<feature type="domain" description="Lipase" evidence="6">
    <location>
        <begin position="56"/>
        <end position="322"/>
    </location>
</feature>
<keyword evidence="5" id="KW-0732">Signal</keyword>
<keyword evidence="7" id="KW-1185">Reference proteome</keyword>
<gene>
    <name evidence="8" type="primary">LOC113518655</name>
</gene>
<protein>
    <submittedName>
        <fullName evidence="8">Lipase member H-like</fullName>
    </submittedName>
</protein>
<comment type="similarity">
    <text evidence="2 4">Belongs to the AB hydrolase superfamily. Lipase family.</text>
</comment>
<dbReference type="Proteomes" id="UP001652740">
    <property type="component" value="Unplaced"/>
</dbReference>
<accession>A0ABM3N5N9</accession>
<comment type="subcellular location">
    <subcellularLocation>
        <location evidence="1">Secreted</location>
    </subcellularLocation>
</comment>
<evidence type="ECO:0000256" key="4">
    <source>
        <dbReference type="RuleBase" id="RU004262"/>
    </source>
</evidence>
<dbReference type="InterPro" id="IPR029058">
    <property type="entry name" value="AB_hydrolase_fold"/>
</dbReference>
<dbReference type="SUPFAM" id="SSF53474">
    <property type="entry name" value="alpha/beta-Hydrolases"/>
    <property type="match status" value="1"/>
</dbReference>
<proteinExistence type="inferred from homology"/>